<accession>A0ABR4GY85</accession>
<protein>
    <submittedName>
        <fullName evidence="1">Uncharacterized protein</fullName>
    </submittedName>
</protein>
<name>A0ABR4GY85_9EURO</name>
<organism evidence="1 2">
    <name type="scientific">Aspergillus granulosus</name>
    <dbReference type="NCBI Taxonomy" id="176169"/>
    <lineage>
        <taxon>Eukaryota</taxon>
        <taxon>Fungi</taxon>
        <taxon>Dikarya</taxon>
        <taxon>Ascomycota</taxon>
        <taxon>Pezizomycotina</taxon>
        <taxon>Eurotiomycetes</taxon>
        <taxon>Eurotiomycetidae</taxon>
        <taxon>Eurotiales</taxon>
        <taxon>Aspergillaceae</taxon>
        <taxon>Aspergillus</taxon>
        <taxon>Aspergillus subgen. Nidulantes</taxon>
    </lineage>
</organism>
<keyword evidence="2" id="KW-1185">Reference proteome</keyword>
<proteinExistence type="predicted"/>
<dbReference type="EMBL" id="JBFXLT010000119">
    <property type="protein sequence ID" value="KAL2808161.1"/>
    <property type="molecule type" value="Genomic_DNA"/>
</dbReference>
<sequence>MNCACLSTSTVAALPTSGQGAIPLGSPNVHQRRAILVNRVDDPLTENPLPDLAPGSELLNEYLTEISRRMARETQWLLYMRVDVRGKWYPFTDAKTAAGVGPLYGCTSVFIITRMGAYLSHIFEDPVFIDRDEDGVYETPDFHFKNWSFDALAHGGDDFPGIEPIADLIGTDENPGPLHYSLKPKVFVVTPIEEGFEEGNLQYEERAEWLATQFRDFLYPQGCAVHNQSFKIGYQVIRKEKAQKLDNPAGKAIVEATPIQFWLRAGDQQLAVGRWRLWVGGKKIVELDFWDPDAIFTGNSA</sequence>
<reference evidence="1 2" key="1">
    <citation type="submission" date="2024-07" db="EMBL/GenBank/DDBJ databases">
        <title>Section-level genome sequencing and comparative genomics of Aspergillus sections Usti and Cavernicolus.</title>
        <authorList>
            <consortium name="Lawrence Berkeley National Laboratory"/>
            <person name="Nybo J.L."/>
            <person name="Vesth T.C."/>
            <person name="Theobald S."/>
            <person name="Frisvad J.C."/>
            <person name="Larsen T.O."/>
            <person name="Kjaerboelling I."/>
            <person name="Rothschild-Mancinelli K."/>
            <person name="Lyhne E.K."/>
            <person name="Kogle M.E."/>
            <person name="Barry K."/>
            <person name="Clum A."/>
            <person name="Na H."/>
            <person name="Ledsgaard L."/>
            <person name="Lin J."/>
            <person name="Lipzen A."/>
            <person name="Kuo A."/>
            <person name="Riley R."/>
            <person name="Mondo S."/>
            <person name="Labutti K."/>
            <person name="Haridas S."/>
            <person name="Pangalinan J."/>
            <person name="Salamov A.A."/>
            <person name="Simmons B.A."/>
            <person name="Magnuson J.K."/>
            <person name="Chen J."/>
            <person name="Drula E."/>
            <person name="Henrissat B."/>
            <person name="Wiebenga A."/>
            <person name="Lubbers R.J."/>
            <person name="Gomes A.C."/>
            <person name="Makela M.R."/>
            <person name="Stajich J."/>
            <person name="Grigoriev I.V."/>
            <person name="Mortensen U.H."/>
            <person name="De Vries R.P."/>
            <person name="Baker S.E."/>
            <person name="Andersen M.R."/>
        </authorList>
    </citation>
    <scope>NUCLEOTIDE SEQUENCE [LARGE SCALE GENOMIC DNA]</scope>
    <source>
        <strain evidence="1 2">CBS 588.65</strain>
    </source>
</reference>
<comment type="caution">
    <text evidence="1">The sequence shown here is derived from an EMBL/GenBank/DDBJ whole genome shotgun (WGS) entry which is preliminary data.</text>
</comment>
<evidence type="ECO:0000313" key="1">
    <source>
        <dbReference type="EMBL" id="KAL2808161.1"/>
    </source>
</evidence>
<gene>
    <name evidence="1" type="ORF">BJX63DRAFT_409953</name>
</gene>
<dbReference type="Proteomes" id="UP001610334">
    <property type="component" value="Unassembled WGS sequence"/>
</dbReference>
<evidence type="ECO:0000313" key="2">
    <source>
        <dbReference type="Proteomes" id="UP001610334"/>
    </source>
</evidence>